<evidence type="ECO:0000256" key="1">
    <source>
        <dbReference type="SAM" id="MobiDB-lite"/>
    </source>
</evidence>
<dbReference type="OrthoDB" id="3796530at2759"/>
<feature type="compositionally biased region" description="Polar residues" evidence="1">
    <location>
        <begin position="665"/>
        <end position="674"/>
    </location>
</feature>
<dbReference type="EMBL" id="KZ805311">
    <property type="protein sequence ID" value="PVI05910.1"/>
    <property type="molecule type" value="Genomic_DNA"/>
</dbReference>
<accession>A0A2V1E9B0</accession>
<feature type="region of interest" description="Disordered" evidence="1">
    <location>
        <begin position="1"/>
        <end position="35"/>
    </location>
</feature>
<feature type="region of interest" description="Disordered" evidence="1">
    <location>
        <begin position="653"/>
        <end position="679"/>
    </location>
</feature>
<gene>
    <name evidence="2" type="ORF">DM02DRAFT_724687</name>
</gene>
<dbReference type="AlphaFoldDB" id="A0A2V1E9B0"/>
<sequence length="732" mass="83924">MDEEYDTDQRSDSASDFEYEDDSDTDSPPATFDDIQKSKNFSMNLRPRYARKWTEAEAFREIYQNCVDGVVKSSGVSHSQLKTKFSEDKNQILVEILHPRTEQVLAYCKFKHKAPTARAESFGTLEVTNFHAKLERQALAFGGTTKESDSSQAGEHGEGLKMAALIFTTHDYSCRVQSSGFNCRFRLDGIEELICKATRMTEKMCQTAKAKGAKTPGGLHADPCQDVSVFVGESGVPINQKKKITSEKISLEKFRGWLKVALDINPPDMVRTRYGDLILDPAYKNMNFIKGLMLRGSGLKDRQMYGYNFPDGQTARDRTMLENGIENAKNINRIWAEIIAPENGYDKRQELIEAYCQLFLGHINKYDDVSMVDFRKWLDPKFVGHLWVHLREKDPDVFYYSEAAGKHQELGIIQLNLKRTPKQLKRDVWEVLKWGLTRLRWSLRTPQEEQCFLFSNAPRVNAPHVDELEFKYFQNLEWMLQCCKIAYPNTQPIEFEFVDGGHLNIDTVYHNSRWKIHKKWLTKMGAHEKIFCQDQYSDDAKIFPCCHAIFDLWEHMALQVEKPRDQDERFLHSKIRAQIYDTPRGVGCSQISKGEGLRITWNQIRGGTRPLRVVLHTAQCPESRLHLNPESNPAVSYVPQVSTLYKDAFVALPPPPTQPRPRATGLQQSNTNGAPNRANKRSFEVGDMLKTGDLDWEGTFPGSHQFYHAEGESSENVYIAVLRDSRKKTKSG</sequence>
<proteinExistence type="predicted"/>
<evidence type="ECO:0000313" key="2">
    <source>
        <dbReference type="EMBL" id="PVI05910.1"/>
    </source>
</evidence>
<keyword evidence="3" id="KW-1185">Reference proteome</keyword>
<name>A0A2V1E9B0_9PLEO</name>
<protein>
    <submittedName>
        <fullName evidence="2">Uncharacterized protein</fullName>
    </submittedName>
</protein>
<reference evidence="2 3" key="1">
    <citation type="journal article" date="2018" name="Sci. Rep.">
        <title>Comparative genomics provides insights into the lifestyle and reveals functional heterogeneity of dark septate endophytic fungi.</title>
        <authorList>
            <person name="Knapp D.G."/>
            <person name="Nemeth J.B."/>
            <person name="Barry K."/>
            <person name="Hainaut M."/>
            <person name="Henrissat B."/>
            <person name="Johnson J."/>
            <person name="Kuo A."/>
            <person name="Lim J.H.P."/>
            <person name="Lipzen A."/>
            <person name="Nolan M."/>
            <person name="Ohm R.A."/>
            <person name="Tamas L."/>
            <person name="Grigoriev I.V."/>
            <person name="Spatafora J.W."/>
            <person name="Nagy L.G."/>
            <person name="Kovacs G.M."/>
        </authorList>
    </citation>
    <scope>NUCLEOTIDE SEQUENCE [LARGE SCALE GENOMIC DNA]</scope>
    <source>
        <strain evidence="2 3">DSE2036</strain>
    </source>
</reference>
<organism evidence="2 3">
    <name type="scientific">Periconia macrospinosa</name>
    <dbReference type="NCBI Taxonomy" id="97972"/>
    <lineage>
        <taxon>Eukaryota</taxon>
        <taxon>Fungi</taxon>
        <taxon>Dikarya</taxon>
        <taxon>Ascomycota</taxon>
        <taxon>Pezizomycotina</taxon>
        <taxon>Dothideomycetes</taxon>
        <taxon>Pleosporomycetidae</taxon>
        <taxon>Pleosporales</taxon>
        <taxon>Massarineae</taxon>
        <taxon>Periconiaceae</taxon>
        <taxon>Periconia</taxon>
    </lineage>
</organism>
<dbReference type="Proteomes" id="UP000244855">
    <property type="component" value="Unassembled WGS sequence"/>
</dbReference>
<feature type="compositionally biased region" description="Acidic residues" evidence="1">
    <location>
        <begin position="15"/>
        <end position="25"/>
    </location>
</feature>
<evidence type="ECO:0000313" key="3">
    <source>
        <dbReference type="Proteomes" id="UP000244855"/>
    </source>
</evidence>